<sequence>MIVRAVYTALVLYLAGPLLTLILVPTEPGIMFLAGVAVLGVALAIGVQCRLTAADALEITVGRRSHRHREVLSERAAPSHPNTAGRPRPRAPGRPPAVA</sequence>
<evidence type="ECO:0000256" key="2">
    <source>
        <dbReference type="SAM" id="Phobius"/>
    </source>
</evidence>
<keyword evidence="4" id="KW-1185">Reference proteome</keyword>
<organism evidence="3 4">
    <name type="scientific">Cryobacterium breve</name>
    <dbReference type="NCBI Taxonomy" id="1259258"/>
    <lineage>
        <taxon>Bacteria</taxon>
        <taxon>Bacillati</taxon>
        <taxon>Actinomycetota</taxon>
        <taxon>Actinomycetes</taxon>
        <taxon>Micrococcales</taxon>
        <taxon>Microbacteriaceae</taxon>
        <taxon>Cryobacterium</taxon>
    </lineage>
</organism>
<feature type="transmembrane region" description="Helical" evidence="2">
    <location>
        <begin position="5"/>
        <end position="24"/>
    </location>
</feature>
<evidence type="ECO:0000313" key="3">
    <source>
        <dbReference type="EMBL" id="WBM81147.1"/>
    </source>
</evidence>
<protein>
    <recommendedName>
        <fullName evidence="5">DUF4229 domain-containing protein</fullName>
    </recommendedName>
</protein>
<keyword evidence="2" id="KW-1133">Transmembrane helix</keyword>
<proteinExistence type="predicted"/>
<dbReference type="EMBL" id="CP075584">
    <property type="protein sequence ID" value="WBM81147.1"/>
    <property type="molecule type" value="Genomic_DNA"/>
</dbReference>
<keyword evidence="2" id="KW-0472">Membrane</keyword>
<gene>
    <name evidence="3" type="ORF">KIV56_08005</name>
</gene>
<feature type="region of interest" description="Disordered" evidence="1">
    <location>
        <begin position="68"/>
        <end position="99"/>
    </location>
</feature>
<accession>A0ABY7NGN4</accession>
<dbReference type="Proteomes" id="UP001212421">
    <property type="component" value="Chromosome"/>
</dbReference>
<evidence type="ECO:0008006" key="5">
    <source>
        <dbReference type="Google" id="ProtNLM"/>
    </source>
</evidence>
<keyword evidence="2" id="KW-0812">Transmembrane</keyword>
<reference evidence="3 4" key="1">
    <citation type="submission" date="2021-05" db="EMBL/GenBank/DDBJ databases">
        <authorList>
            <person name="Kumar R."/>
            <person name="Kumar A."/>
            <person name="Mukhia S."/>
        </authorList>
    </citation>
    <scope>NUCLEOTIDE SEQUENCE [LARGE SCALE GENOMIC DNA]</scope>
    <source>
        <strain evidence="3 4">ERMR7:08</strain>
    </source>
</reference>
<name>A0ABY7NGN4_9MICO</name>
<feature type="compositionally biased region" description="Pro residues" evidence="1">
    <location>
        <begin position="90"/>
        <end position="99"/>
    </location>
</feature>
<evidence type="ECO:0000313" key="4">
    <source>
        <dbReference type="Proteomes" id="UP001212421"/>
    </source>
</evidence>
<feature type="transmembrane region" description="Helical" evidence="2">
    <location>
        <begin position="30"/>
        <end position="47"/>
    </location>
</feature>
<evidence type="ECO:0000256" key="1">
    <source>
        <dbReference type="SAM" id="MobiDB-lite"/>
    </source>
</evidence>
<dbReference type="RefSeq" id="WP_281535888.1">
    <property type="nucleotide sequence ID" value="NZ_CP075584.1"/>
</dbReference>